<dbReference type="Gene3D" id="3.30.300.30">
    <property type="match status" value="1"/>
</dbReference>
<dbReference type="Pfam" id="PF00501">
    <property type="entry name" value="AMP-binding"/>
    <property type="match status" value="1"/>
</dbReference>
<dbReference type="Gene3D" id="3.40.50.12780">
    <property type="entry name" value="N-terminal domain of ligase-like"/>
    <property type="match status" value="1"/>
</dbReference>
<protein>
    <recommendedName>
        <fullName evidence="5">4-coumarate--CoA ligase</fullName>
    </recommendedName>
</protein>
<feature type="domain" description="AMP-binding enzyme C-terminal" evidence="3">
    <location>
        <begin position="466"/>
        <end position="543"/>
    </location>
</feature>
<evidence type="ECO:0000259" key="2">
    <source>
        <dbReference type="Pfam" id="PF00501"/>
    </source>
</evidence>
<dbReference type="SUPFAM" id="SSF56801">
    <property type="entry name" value="Acetyl-CoA synthetase-like"/>
    <property type="match status" value="1"/>
</dbReference>
<name>A0A7S4LMK9_9EUGL</name>
<dbReference type="InterPro" id="IPR025110">
    <property type="entry name" value="AMP-bd_C"/>
</dbReference>
<dbReference type="FunFam" id="3.40.50.12780:FF:000003">
    <property type="entry name" value="Long-chain-fatty-acid--CoA ligase FadD"/>
    <property type="match status" value="1"/>
</dbReference>
<dbReference type="PANTHER" id="PTHR24096">
    <property type="entry name" value="LONG-CHAIN-FATTY-ACID--COA LIGASE"/>
    <property type="match status" value="1"/>
</dbReference>
<organism evidence="4">
    <name type="scientific">Eutreptiella gymnastica</name>
    <dbReference type="NCBI Taxonomy" id="73025"/>
    <lineage>
        <taxon>Eukaryota</taxon>
        <taxon>Discoba</taxon>
        <taxon>Euglenozoa</taxon>
        <taxon>Euglenida</taxon>
        <taxon>Spirocuta</taxon>
        <taxon>Euglenophyceae</taxon>
        <taxon>Eutreptiales</taxon>
        <taxon>Eutreptiaceae</taxon>
        <taxon>Eutreptiella</taxon>
    </lineage>
</organism>
<evidence type="ECO:0008006" key="5">
    <source>
        <dbReference type="Google" id="ProtNLM"/>
    </source>
</evidence>
<dbReference type="InterPro" id="IPR042099">
    <property type="entry name" value="ANL_N_sf"/>
</dbReference>
<evidence type="ECO:0000256" key="1">
    <source>
        <dbReference type="ARBA" id="ARBA00006432"/>
    </source>
</evidence>
<proteinExistence type="inferred from homology"/>
<dbReference type="InterPro" id="IPR020845">
    <property type="entry name" value="AMP-binding_CS"/>
</dbReference>
<dbReference type="Pfam" id="PF13193">
    <property type="entry name" value="AMP-binding_C"/>
    <property type="match status" value="1"/>
</dbReference>
<accession>A0A7S4LMK9</accession>
<comment type="similarity">
    <text evidence="1">Belongs to the ATP-dependent AMP-binding enzyme family.</text>
</comment>
<dbReference type="PROSITE" id="PS00455">
    <property type="entry name" value="AMP_BINDING"/>
    <property type="match status" value="1"/>
</dbReference>
<gene>
    <name evidence="4" type="ORF">EGYM00163_LOCUS50140</name>
</gene>
<sequence>MFSILRSAAQRPAIVCRVRPIIASHKPLLLCKYATIPSLYADVPIPDDISLADFVIRGTSDFGDRVALVDHVSGRSLTYQQVAAQARNIAGALQARGLRKGEVFMVLSPNVPEFPVAFLGITMAGGIVTTANPNYTTPELQHQASDSGAQYLLTTPELLYHVAELKHTFKEVFVMGEGEGATPFADLLLTSNEPTAISIHPKTDLVALPYSSGTTSLPKGVCLTHYNIIANLCQYDNPAFNRLTAEDSILGLLPFFHIYGLTIVLFASLMKGGRVVTLQKFEPMVFLDALQQRQISMAYVAPPIVHFLAKHPVVDQYDLSHLRDVFSGAAPLGMGLAQTCAERLHTQMRQGYGMTEMSPVSHVLSFDARHKHNSIGRLVSNMTLKIVDPETKAAVPRGETGELWLKGPNIMPRYLNKPEATAETIDEEGYLHTGDVGYMDEDGDCYIVDRMKELIKVKGFQVAPAEIEDILQKHPAVVDCGVIGIPFEGDEAPKAFLVLQPGVEGTPALNEDIIHFAAERTARYKKIRAISYVDAIPKLPSGKIVRRRLRELHAAEAV</sequence>
<dbReference type="InterPro" id="IPR000873">
    <property type="entry name" value="AMP-dep_synth/lig_dom"/>
</dbReference>
<dbReference type="GO" id="GO:0016405">
    <property type="term" value="F:CoA-ligase activity"/>
    <property type="evidence" value="ECO:0007669"/>
    <property type="project" value="TreeGrafter"/>
</dbReference>
<dbReference type="InterPro" id="IPR045851">
    <property type="entry name" value="AMP-bd_C_sf"/>
</dbReference>
<evidence type="ECO:0000313" key="4">
    <source>
        <dbReference type="EMBL" id="CAE0838768.1"/>
    </source>
</evidence>
<evidence type="ECO:0000259" key="3">
    <source>
        <dbReference type="Pfam" id="PF13193"/>
    </source>
</evidence>
<reference evidence="4" key="1">
    <citation type="submission" date="2021-01" db="EMBL/GenBank/DDBJ databases">
        <authorList>
            <person name="Corre E."/>
            <person name="Pelletier E."/>
            <person name="Niang G."/>
            <person name="Scheremetjew M."/>
            <person name="Finn R."/>
            <person name="Kale V."/>
            <person name="Holt S."/>
            <person name="Cochrane G."/>
            <person name="Meng A."/>
            <person name="Brown T."/>
            <person name="Cohen L."/>
        </authorList>
    </citation>
    <scope>NUCLEOTIDE SEQUENCE</scope>
    <source>
        <strain evidence="4">CCMP1594</strain>
    </source>
</reference>
<dbReference type="AlphaFoldDB" id="A0A7S4LMK9"/>
<feature type="domain" description="AMP-dependent synthetase/ligase" evidence="2">
    <location>
        <begin position="62"/>
        <end position="415"/>
    </location>
</feature>
<dbReference type="PANTHER" id="PTHR24096:SF422">
    <property type="entry name" value="BCDNA.GH02901"/>
    <property type="match status" value="1"/>
</dbReference>
<dbReference type="EMBL" id="HBJA01145801">
    <property type="protein sequence ID" value="CAE0838768.1"/>
    <property type="molecule type" value="Transcribed_RNA"/>
</dbReference>